<dbReference type="GO" id="GO:0000981">
    <property type="term" value="F:DNA-binding transcription factor activity, RNA polymerase II-specific"/>
    <property type="evidence" value="ECO:0007669"/>
    <property type="project" value="InterPro"/>
</dbReference>
<dbReference type="OrthoDB" id="4064873at2759"/>
<dbReference type="Pfam" id="PF04082">
    <property type="entry name" value="Fungal_trans"/>
    <property type="match status" value="1"/>
</dbReference>
<dbReference type="PROSITE" id="PS50048">
    <property type="entry name" value="ZN2_CY6_FUNGAL_2"/>
    <property type="match status" value="1"/>
</dbReference>
<accession>A0A0D1ZNC9</accession>
<dbReference type="SUPFAM" id="SSF57701">
    <property type="entry name" value="Zn2/Cys6 DNA-binding domain"/>
    <property type="match status" value="1"/>
</dbReference>
<dbReference type="Pfam" id="PF00172">
    <property type="entry name" value="Zn_clus"/>
    <property type="match status" value="1"/>
</dbReference>
<keyword evidence="5" id="KW-0804">Transcription</keyword>
<gene>
    <name evidence="9" type="ORF">PV10_07992</name>
</gene>
<name>A0A0D1ZNC9_EXOME</name>
<evidence type="ECO:0000313" key="9">
    <source>
        <dbReference type="EMBL" id="KIV88298.1"/>
    </source>
</evidence>
<dbReference type="Gene3D" id="4.10.240.10">
    <property type="entry name" value="Zn(2)-C6 fungal-type DNA-binding domain"/>
    <property type="match status" value="1"/>
</dbReference>
<dbReference type="Proteomes" id="UP000054302">
    <property type="component" value="Unassembled WGS sequence"/>
</dbReference>
<feature type="compositionally biased region" description="Low complexity" evidence="7">
    <location>
        <begin position="547"/>
        <end position="565"/>
    </location>
</feature>
<dbReference type="GO" id="GO:0009410">
    <property type="term" value="P:response to xenobiotic stimulus"/>
    <property type="evidence" value="ECO:0007669"/>
    <property type="project" value="TreeGrafter"/>
</dbReference>
<dbReference type="GO" id="GO:0008270">
    <property type="term" value="F:zinc ion binding"/>
    <property type="evidence" value="ECO:0007669"/>
    <property type="project" value="InterPro"/>
</dbReference>
<dbReference type="InterPro" id="IPR036864">
    <property type="entry name" value="Zn2-C6_fun-type_DNA-bd_sf"/>
</dbReference>
<dbReference type="VEuPathDB" id="FungiDB:PV10_07992"/>
<dbReference type="SMART" id="SM00066">
    <property type="entry name" value="GAL4"/>
    <property type="match status" value="1"/>
</dbReference>
<evidence type="ECO:0000256" key="6">
    <source>
        <dbReference type="ARBA" id="ARBA00023242"/>
    </source>
</evidence>
<dbReference type="GO" id="GO:0006351">
    <property type="term" value="P:DNA-templated transcription"/>
    <property type="evidence" value="ECO:0007669"/>
    <property type="project" value="InterPro"/>
</dbReference>
<feature type="domain" description="Zn(2)-C6 fungal-type" evidence="8">
    <location>
        <begin position="17"/>
        <end position="46"/>
    </location>
</feature>
<dbReference type="PROSITE" id="PS00463">
    <property type="entry name" value="ZN2_CY6_FUNGAL_1"/>
    <property type="match status" value="1"/>
</dbReference>
<dbReference type="PANTHER" id="PTHR31779">
    <property type="entry name" value="2-NITROPROPANE DIOXYGENASE FAMILY, PUTATIVE (AFU_ORTHOLOGUE AFUA_2G17430)-RELATED"/>
    <property type="match status" value="1"/>
</dbReference>
<dbReference type="EMBL" id="KN847525">
    <property type="protein sequence ID" value="KIV88298.1"/>
    <property type="molecule type" value="Genomic_DNA"/>
</dbReference>
<sequence length="610" mass="68742">MDTQTNRLRTRLRTRRACEACKARKRKCDGQDPCTSCVRYEYSCLYRTRLPRKRAKEESEPAASYSLQSSQSPALLRPPTSSPSQFHTTPPNAPAAPTQPQRHVDCSSGMAFPHVLGLKLDPGHPPKLKGFGWNLGLQYHQPRSEKSITWIITHREWDRLFEIYVDNIHPLYGFLDTESIFAQSLTRWTNPNATKSYDHILCGIAAIASLFLPAHERLIERERLLVECARDMMEINSMIREPTHIDAQAWLLRTLFLRFSSPPHATWMASCTTMHIVEATGLHLDPSTDAATATVDDDVESASATHTGRLGPEVHRRVYWAAKLLNSWISFEFGRSRVVIQGSTCQPPAAMAHDPSSDMVKMFQFSEYLHPDSTASLEQLETGLREITGYDFNIGHLIMSQANVCFGFYRRLRVSNIHLNMDLLKVVIEIGTKALAASRQACEQGRPWWHISNVPFQFTCVLLAMDTSESLSKVNESLDTLRFVASTFNTPMARSALETIESLVRLAQKKKEQDAMQLSRSLMPLSADATSTPMTANSSTYPSTDLSQSQIQNQNQSQTQSQAQIQSSLDQVTDFSWSNSLLLNDPTLDDINWEMLFSMPLGLSNEQQPV</sequence>
<dbReference type="GeneID" id="27325837"/>
<keyword evidence="4" id="KW-0238">DNA-binding</keyword>
<keyword evidence="2" id="KW-0862">Zinc</keyword>
<dbReference type="GO" id="GO:0003677">
    <property type="term" value="F:DNA binding"/>
    <property type="evidence" value="ECO:0007669"/>
    <property type="project" value="UniProtKB-KW"/>
</dbReference>
<keyword evidence="10" id="KW-1185">Reference proteome</keyword>
<keyword evidence="3" id="KW-0805">Transcription regulation</keyword>
<evidence type="ECO:0000256" key="1">
    <source>
        <dbReference type="ARBA" id="ARBA00022723"/>
    </source>
</evidence>
<dbReference type="OMA" id="TTMHIVE"/>
<dbReference type="HOGENOM" id="CLU_019691_1_0_1"/>
<dbReference type="InterPro" id="IPR001138">
    <property type="entry name" value="Zn2Cys6_DnaBD"/>
</dbReference>
<dbReference type="PANTHER" id="PTHR31779:SF5">
    <property type="entry name" value="ZN(II)2CYS6 TRANSCRIPTION FACTOR (EUROFUNG)"/>
    <property type="match status" value="1"/>
</dbReference>
<keyword evidence="6" id="KW-0539">Nucleus</keyword>
<dbReference type="CDD" id="cd00067">
    <property type="entry name" value="GAL4"/>
    <property type="match status" value="1"/>
</dbReference>
<evidence type="ECO:0000313" key="10">
    <source>
        <dbReference type="Proteomes" id="UP000054302"/>
    </source>
</evidence>
<evidence type="ECO:0000256" key="3">
    <source>
        <dbReference type="ARBA" id="ARBA00023015"/>
    </source>
</evidence>
<feature type="region of interest" description="Disordered" evidence="7">
    <location>
        <begin position="526"/>
        <end position="565"/>
    </location>
</feature>
<reference evidence="9 10" key="1">
    <citation type="submission" date="2015-01" db="EMBL/GenBank/DDBJ databases">
        <title>The Genome Sequence of Exophiala mesophila CBS40295.</title>
        <authorList>
            <consortium name="The Broad Institute Genomics Platform"/>
            <person name="Cuomo C."/>
            <person name="de Hoog S."/>
            <person name="Gorbushina A."/>
            <person name="Stielow B."/>
            <person name="Teixiera M."/>
            <person name="Abouelleil A."/>
            <person name="Chapman S.B."/>
            <person name="Priest M."/>
            <person name="Young S.K."/>
            <person name="Wortman J."/>
            <person name="Nusbaum C."/>
            <person name="Birren B."/>
        </authorList>
    </citation>
    <scope>NUCLEOTIDE SEQUENCE [LARGE SCALE GENOMIC DNA]</scope>
    <source>
        <strain evidence="9 10">CBS 40295</strain>
    </source>
</reference>
<evidence type="ECO:0000256" key="7">
    <source>
        <dbReference type="SAM" id="MobiDB-lite"/>
    </source>
</evidence>
<dbReference type="RefSeq" id="XP_016219872.1">
    <property type="nucleotide sequence ID" value="XM_016372961.1"/>
</dbReference>
<evidence type="ECO:0000256" key="2">
    <source>
        <dbReference type="ARBA" id="ARBA00022833"/>
    </source>
</evidence>
<feature type="compositionally biased region" description="Polar residues" evidence="7">
    <location>
        <begin position="528"/>
        <end position="546"/>
    </location>
</feature>
<evidence type="ECO:0000256" key="5">
    <source>
        <dbReference type="ARBA" id="ARBA00023163"/>
    </source>
</evidence>
<keyword evidence="1" id="KW-0479">Metal-binding</keyword>
<dbReference type="AlphaFoldDB" id="A0A0D1ZNC9"/>
<organism evidence="9 10">
    <name type="scientific">Exophiala mesophila</name>
    <name type="common">Black yeast-like fungus</name>
    <dbReference type="NCBI Taxonomy" id="212818"/>
    <lineage>
        <taxon>Eukaryota</taxon>
        <taxon>Fungi</taxon>
        <taxon>Dikarya</taxon>
        <taxon>Ascomycota</taxon>
        <taxon>Pezizomycotina</taxon>
        <taxon>Eurotiomycetes</taxon>
        <taxon>Chaetothyriomycetidae</taxon>
        <taxon>Chaetothyriales</taxon>
        <taxon>Herpotrichiellaceae</taxon>
        <taxon>Exophiala</taxon>
    </lineage>
</organism>
<feature type="region of interest" description="Disordered" evidence="7">
    <location>
        <begin position="53"/>
        <end position="104"/>
    </location>
</feature>
<evidence type="ECO:0000256" key="4">
    <source>
        <dbReference type="ARBA" id="ARBA00023125"/>
    </source>
</evidence>
<dbReference type="InterPro" id="IPR007219">
    <property type="entry name" value="XnlR_reg_dom"/>
</dbReference>
<evidence type="ECO:0000259" key="8">
    <source>
        <dbReference type="PROSITE" id="PS50048"/>
    </source>
</evidence>
<protein>
    <recommendedName>
        <fullName evidence="8">Zn(2)-C6 fungal-type domain-containing protein</fullName>
    </recommendedName>
</protein>
<dbReference type="InterPro" id="IPR052478">
    <property type="entry name" value="Metabolite_Synth_Reg"/>
</dbReference>
<dbReference type="CDD" id="cd12148">
    <property type="entry name" value="fungal_TF_MHR"/>
    <property type="match status" value="1"/>
</dbReference>
<proteinExistence type="predicted"/>